<organism evidence="4 5">
    <name type="scientific">Nonomuraea corallina</name>
    <dbReference type="NCBI Taxonomy" id="2989783"/>
    <lineage>
        <taxon>Bacteria</taxon>
        <taxon>Bacillati</taxon>
        <taxon>Actinomycetota</taxon>
        <taxon>Actinomycetes</taxon>
        <taxon>Streptosporangiales</taxon>
        <taxon>Streptosporangiaceae</taxon>
        <taxon>Nonomuraea</taxon>
    </lineage>
</organism>
<feature type="compositionally biased region" description="Basic and acidic residues" evidence="1">
    <location>
        <begin position="31"/>
        <end position="68"/>
    </location>
</feature>
<evidence type="ECO:0000256" key="1">
    <source>
        <dbReference type="SAM" id="MobiDB-lite"/>
    </source>
</evidence>
<dbReference type="PANTHER" id="PTHR21325:SF31">
    <property type="entry name" value="GH22081P-RELATED"/>
    <property type="match status" value="1"/>
</dbReference>
<dbReference type="SUPFAM" id="SSF52266">
    <property type="entry name" value="SGNH hydrolase"/>
    <property type="match status" value="1"/>
</dbReference>
<proteinExistence type="predicted"/>
<feature type="signal peptide" evidence="2">
    <location>
        <begin position="1"/>
        <end position="23"/>
    </location>
</feature>
<keyword evidence="5" id="KW-1185">Reference proteome</keyword>
<sequence>MIGKVAPVLAVAGLLAGSGAAVAGRAAAEPLRQEPLRQEPLRQEPLRQEPLRQEPLRQEPLRQEPLRQERLPRVMAALGDSISSGFNSCGFFISCRSRSWSAGQHEGIGSHYTRLSALGAGLTAKNLAVPGSSSAGLLAQAREAVEARADYVTVLVGAQDACTATERQMTPVTVYRQRLEQALDELRAGVPGVRVLMASIPDVYRLWRLAKDQAAARGVWRIGRICPSMLTRPTSETRADELRRTRVRERVVAYNRQAAEACAARPWCRTDRGAVFDYRFTLKQVSRWDYFHPNVAGQQALAELTFGNGFTWADPRRRA</sequence>
<dbReference type="EMBL" id="JAPNNL010000166">
    <property type="protein sequence ID" value="MDA0637607.1"/>
    <property type="molecule type" value="Genomic_DNA"/>
</dbReference>
<evidence type="ECO:0000313" key="4">
    <source>
        <dbReference type="EMBL" id="MDA0637607.1"/>
    </source>
</evidence>
<gene>
    <name evidence="4" type="ORF">OUY22_29725</name>
</gene>
<accession>A0ABT4SK56</accession>
<dbReference type="Proteomes" id="UP001144036">
    <property type="component" value="Unassembled WGS sequence"/>
</dbReference>
<feature type="region of interest" description="Disordered" evidence="1">
    <location>
        <begin position="29"/>
        <end position="68"/>
    </location>
</feature>
<dbReference type="RefSeq" id="WP_270158506.1">
    <property type="nucleotide sequence ID" value="NZ_JAPNNL010000166.1"/>
</dbReference>
<dbReference type="Pfam" id="PF13472">
    <property type="entry name" value="Lipase_GDSL_2"/>
    <property type="match status" value="1"/>
</dbReference>
<protein>
    <submittedName>
        <fullName evidence="4">GDSL-type esterase/lipase family protein</fullName>
    </submittedName>
</protein>
<evidence type="ECO:0000259" key="3">
    <source>
        <dbReference type="Pfam" id="PF13472"/>
    </source>
</evidence>
<feature type="chain" id="PRO_5046311735" evidence="2">
    <location>
        <begin position="24"/>
        <end position="319"/>
    </location>
</feature>
<keyword evidence="2" id="KW-0732">Signal</keyword>
<reference evidence="4" key="1">
    <citation type="submission" date="2022-11" db="EMBL/GenBank/DDBJ databases">
        <title>Nonomuraea corallina sp. nov., a new species of the genus Nonomuraea isolated from sea side sediment in Thai sea.</title>
        <authorList>
            <person name="Ngamcharungchit C."/>
            <person name="Matsumoto A."/>
            <person name="Suriyachadkun C."/>
            <person name="Panbangred W."/>
            <person name="Inahashi Y."/>
            <person name="Intra B."/>
        </authorList>
    </citation>
    <scope>NUCLEOTIDE SEQUENCE</scope>
    <source>
        <strain evidence="4">MCN248</strain>
    </source>
</reference>
<dbReference type="InterPro" id="IPR038885">
    <property type="entry name" value="PLB1"/>
</dbReference>
<feature type="domain" description="SGNH hydrolase-type esterase" evidence="3">
    <location>
        <begin position="77"/>
        <end position="300"/>
    </location>
</feature>
<comment type="caution">
    <text evidence="4">The sequence shown here is derived from an EMBL/GenBank/DDBJ whole genome shotgun (WGS) entry which is preliminary data.</text>
</comment>
<dbReference type="Gene3D" id="3.40.50.1110">
    <property type="entry name" value="SGNH hydrolase"/>
    <property type="match status" value="1"/>
</dbReference>
<dbReference type="PANTHER" id="PTHR21325">
    <property type="entry name" value="PHOSPHOLIPASE B, PLB1"/>
    <property type="match status" value="1"/>
</dbReference>
<name>A0ABT4SK56_9ACTN</name>
<evidence type="ECO:0000313" key="5">
    <source>
        <dbReference type="Proteomes" id="UP001144036"/>
    </source>
</evidence>
<dbReference type="InterPro" id="IPR036514">
    <property type="entry name" value="SGNH_hydro_sf"/>
</dbReference>
<evidence type="ECO:0000256" key="2">
    <source>
        <dbReference type="SAM" id="SignalP"/>
    </source>
</evidence>
<dbReference type="InterPro" id="IPR013830">
    <property type="entry name" value="SGNH_hydro"/>
</dbReference>